<evidence type="ECO:0000313" key="5">
    <source>
        <dbReference type="Proteomes" id="UP001549313"/>
    </source>
</evidence>
<dbReference type="EMBL" id="JBEPTF010000007">
    <property type="protein sequence ID" value="MET4685461.1"/>
    <property type="molecule type" value="Genomic_DNA"/>
</dbReference>
<dbReference type="InterPro" id="IPR023799">
    <property type="entry name" value="RbfA_dom_sf"/>
</dbReference>
<reference evidence="4 5" key="1">
    <citation type="submission" date="2024-06" db="EMBL/GenBank/DDBJ databases">
        <title>Sorghum-associated microbial communities from plants grown in Nebraska, USA.</title>
        <authorList>
            <person name="Schachtman D."/>
        </authorList>
    </citation>
    <scope>NUCLEOTIDE SEQUENCE [LARGE SCALE GENOMIC DNA]</scope>
    <source>
        <strain evidence="4 5">2814</strain>
    </source>
</reference>
<comment type="subunit">
    <text evidence="2">Monomer. Binds 30S ribosomal subunits, but not 50S ribosomal subunits or 70S ribosomes.</text>
</comment>
<evidence type="ECO:0000256" key="3">
    <source>
        <dbReference type="SAM" id="MobiDB-lite"/>
    </source>
</evidence>
<accession>A0ABV2RFU5</accession>
<proteinExistence type="inferred from homology"/>
<dbReference type="InterPro" id="IPR015946">
    <property type="entry name" value="KH_dom-like_a/b"/>
</dbReference>
<dbReference type="RefSeq" id="WP_354090435.1">
    <property type="nucleotide sequence ID" value="NZ_JBEPTF010000007.1"/>
</dbReference>
<dbReference type="Gene3D" id="3.30.300.20">
    <property type="match status" value="1"/>
</dbReference>
<dbReference type="Proteomes" id="UP001549313">
    <property type="component" value="Unassembled WGS sequence"/>
</dbReference>
<evidence type="ECO:0000256" key="2">
    <source>
        <dbReference type="HAMAP-Rule" id="MF_00003"/>
    </source>
</evidence>
<dbReference type="PANTHER" id="PTHR33515:SF1">
    <property type="entry name" value="RIBOSOME-BINDING FACTOR A, CHLOROPLASTIC-RELATED"/>
    <property type="match status" value="1"/>
</dbReference>
<feature type="region of interest" description="Disordered" evidence="3">
    <location>
        <begin position="1"/>
        <end position="22"/>
    </location>
</feature>
<dbReference type="NCBIfam" id="TIGR00082">
    <property type="entry name" value="rbfA"/>
    <property type="match status" value="1"/>
</dbReference>
<feature type="compositionally biased region" description="Polar residues" evidence="3">
    <location>
        <begin position="8"/>
        <end position="20"/>
    </location>
</feature>
<evidence type="ECO:0000313" key="4">
    <source>
        <dbReference type="EMBL" id="MET4685461.1"/>
    </source>
</evidence>
<keyword evidence="2" id="KW-0963">Cytoplasm</keyword>
<dbReference type="SUPFAM" id="SSF89919">
    <property type="entry name" value="Ribosome-binding factor A, RbfA"/>
    <property type="match status" value="1"/>
</dbReference>
<comment type="subcellular location">
    <subcellularLocation>
        <location evidence="2">Cytoplasm</location>
    </subcellularLocation>
</comment>
<dbReference type="PANTHER" id="PTHR33515">
    <property type="entry name" value="RIBOSOME-BINDING FACTOR A, CHLOROPLASTIC-RELATED"/>
    <property type="match status" value="1"/>
</dbReference>
<dbReference type="Pfam" id="PF02033">
    <property type="entry name" value="RBFA"/>
    <property type="match status" value="1"/>
</dbReference>
<comment type="caution">
    <text evidence="4">The sequence shown here is derived from an EMBL/GenBank/DDBJ whole genome shotgun (WGS) entry which is preliminary data.</text>
</comment>
<gene>
    <name evidence="2" type="primary">rbfA</name>
    <name evidence="4" type="ORF">ABIE19_003414</name>
</gene>
<keyword evidence="5" id="KW-1185">Reference proteome</keyword>
<dbReference type="PROSITE" id="PS01319">
    <property type="entry name" value="RBFA"/>
    <property type="match status" value="1"/>
</dbReference>
<keyword evidence="1 2" id="KW-0690">Ribosome biogenesis</keyword>
<dbReference type="NCBIfam" id="NF001802">
    <property type="entry name" value="PRK00521.2-5"/>
    <property type="match status" value="1"/>
</dbReference>
<sequence>MSRKQHTRNATGPQGPSQRQLRAGELIRHALVDVLREHEIHDEALAGVSVTVTEVRLSPDLKHATCFVEPLGAGVEVAVTAGHESEIIKALNAHAKFLRGQLGRHIDMKFTPDLRFRHDESFDAASHMDRLFSDPRVRADVEHVDAETDDQGED</sequence>
<comment type="similarity">
    <text evidence="2">Belongs to the RbfA family.</text>
</comment>
<dbReference type="InterPro" id="IPR020053">
    <property type="entry name" value="Ribosome-bd_factorA_CS"/>
</dbReference>
<comment type="function">
    <text evidence="2">One of several proteins that assist in the late maturation steps of the functional core of the 30S ribosomal subunit. Associates with free 30S ribosomal subunits (but not with 30S subunits that are part of 70S ribosomes or polysomes). Required for efficient processing of 16S rRNA. May interact with the 5'-terminal helix region of 16S rRNA.</text>
</comment>
<dbReference type="InterPro" id="IPR000238">
    <property type="entry name" value="RbfA"/>
</dbReference>
<name>A0ABV2RFU5_9CAUL</name>
<protein>
    <recommendedName>
        <fullName evidence="2">Ribosome-binding factor A</fullName>
    </recommendedName>
</protein>
<evidence type="ECO:0000256" key="1">
    <source>
        <dbReference type="ARBA" id="ARBA00022517"/>
    </source>
</evidence>
<organism evidence="4 5">
    <name type="scientific">Brevundimonas faecalis</name>
    <dbReference type="NCBI Taxonomy" id="947378"/>
    <lineage>
        <taxon>Bacteria</taxon>
        <taxon>Pseudomonadati</taxon>
        <taxon>Pseudomonadota</taxon>
        <taxon>Alphaproteobacteria</taxon>
        <taxon>Caulobacterales</taxon>
        <taxon>Caulobacteraceae</taxon>
        <taxon>Brevundimonas</taxon>
    </lineage>
</organism>
<dbReference type="HAMAP" id="MF_00003">
    <property type="entry name" value="RbfA"/>
    <property type="match status" value="1"/>
</dbReference>